<dbReference type="EMBL" id="GL433862">
    <property type="protein sequence ID" value="EFN51596.1"/>
    <property type="molecule type" value="Genomic_DNA"/>
</dbReference>
<gene>
    <name evidence="5" type="ORF">CHLNCDRAFT_139978</name>
</gene>
<dbReference type="PANTHER" id="PTHR45985">
    <property type="match status" value="1"/>
</dbReference>
<dbReference type="STRING" id="554065.E1ZRB1"/>
<evidence type="ECO:0000313" key="6">
    <source>
        <dbReference type="Proteomes" id="UP000008141"/>
    </source>
</evidence>
<keyword evidence="3" id="KW-0732">Signal</keyword>
<keyword evidence="6" id="KW-1185">Reference proteome</keyword>
<proteinExistence type="predicted"/>
<dbReference type="AlphaFoldDB" id="E1ZRB1"/>
<keyword evidence="2" id="KW-0812">Transmembrane</keyword>
<reference evidence="5 6" key="1">
    <citation type="journal article" date="2010" name="Plant Cell">
        <title>The Chlorella variabilis NC64A genome reveals adaptation to photosymbiosis, coevolution with viruses, and cryptic sex.</title>
        <authorList>
            <person name="Blanc G."/>
            <person name="Duncan G."/>
            <person name="Agarkova I."/>
            <person name="Borodovsky M."/>
            <person name="Gurnon J."/>
            <person name="Kuo A."/>
            <person name="Lindquist E."/>
            <person name="Lucas S."/>
            <person name="Pangilinan J."/>
            <person name="Polle J."/>
            <person name="Salamov A."/>
            <person name="Terry A."/>
            <person name="Yamada T."/>
            <person name="Dunigan D.D."/>
            <person name="Grigoriev I.V."/>
            <person name="Claverie J.M."/>
            <person name="Van Etten J.L."/>
        </authorList>
    </citation>
    <scope>NUCLEOTIDE SEQUENCE [LARGE SCALE GENOMIC DNA]</scope>
    <source>
        <strain evidence="5 6">NC64A</strain>
    </source>
</reference>
<dbReference type="RefSeq" id="XP_005843698.1">
    <property type="nucleotide sequence ID" value="XM_005843636.1"/>
</dbReference>
<dbReference type="SUPFAM" id="SSF88713">
    <property type="entry name" value="Glycoside hydrolase/deacetylase"/>
    <property type="match status" value="1"/>
</dbReference>
<protein>
    <recommendedName>
        <fullName evidence="4">NodB homology domain-containing protein</fullName>
    </recommendedName>
</protein>
<feature type="compositionally biased region" description="Gly residues" evidence="1">
    <location>
        <begin position="334"/>
        <end position="347"/>
    </location>
</feature>
<feature type="region of interest" description="Disordered" evidence="1">
    <location>
        <begin position="328"/>
        <end position="398"/>
    </location>
</feature>
<dbReference type="CDD" id="cd10919">
    <property type="entry name" value="CE4_CDA_like"/>
    <property type="match status" value="1"/>
</dbReference>
<dbReference type="GO" id="GO:0005975">
    <property type="term" value="P:carbohydrate metabolic process"/>
    <property type="evidence" value="ECO:0007669"/>
    <property type="project" value="InterPro"/>
</dbReference>
<dbReference type="PANTHER" id="PTHR45985:SF3">
    <property type="entry name" value="CHITIN DEACETYLASE-LIKE 4"/>
    <property type="match status" value="1"/>
</dbReference>
<feature type="chain" id="PRO_5011977159" description="NodB homology domain-containing protein" evidence="3">
    <location>
        <begin position="16"/>
        <end position="584"/>
    </location>
</feature>
<sequence length="584" mass="62086">MQALLLLATASVCAAYIEPSNSPPGGLDVANTPQFILFTHDDAVLSSTHELMKSVTDGRSFSGCPATATLFVATQIGNDCDLMMDLYNSGYEVADHTQTHETLKGLKESKLEEEVLGARSDLVACGVPQGDVAGMRAPFLNSDAAVRQVLSENGFLYDSSLIEEGKGASLSKGMGDRVWPFQMDGGVPINCDWFGDSQQCSTSESWPGLFEVPVWQLLNDDGVWSMDYGQSPSADAYRVLKNAFDAAYSGNRAPLPIFIHTPWLEEHAGDVKRFLGEAAARGGGGSGGGGVCEDEVSDPEAYPNVYMVTIRQLLAWMQNPVPADQLTPEALGCGLPGGAPGTGGASGGRTDTASPPPPDGSQQQTAAGGSGEDGGEGGVSTYAGDGSSEPVPEQPRSAADALAELGFKLNRKMRAAAAPPVQALALGWVAAGAALGGLFVGLLVAKWAQNHFRNEFDEKKSTIENALLRAKVEELQQMVGKYEPLAYKSMRLRFTRGVNKAVILGLVDELLSKKEVNIWWLPDSLERIFYVNIISLLLSVLDEVVEGMSVNFAGHNVKLQLTYLDLDGEPGSQKVPKLELLPAS</sequence>
<dbReference type="GO" id="GO:0016810">
    <property type="term" value="F:hydrolase activity, acting on carbon-nitrogen (but not peptide) bonds"/>
    <property type="evidence" value="ECO:0007669"/>
    <property type="project" value="InterPro"/>
</dbReference>
<dbReference type="Pfam" id="PF01522">
    <property type="entry name" value="Polysacc_deac_1"/>
    <property type="match status" value="1"/>
</dbReference>
<evidence type="ECO:0000313" key="5">
    <source>
        <dbReference type="EMBL" id="EFN51596.1"/>
    </source>
</evidence>
<evidence type="ECO:0000256" key="2">
    <source>
        <dbReference type="SAM" id="Phobius"/>
    </source>
</evidence>
<keyword evidence="2" id="KW-0472">Membrane</keyword>
<dbReference type="SMR" id="E1ZRB1"/>
<dbReference type="InterPro" id="IPR002509">
    <property type="entry name" value="NODB_dom"/>
</dbReference>
<dbReference type="InParanoid" id="E1ZRB1"/>
<dbReference type="GeneID" id="17350999"/>
<dbReference type="Proteomes" id="UP000008141">
    <property type="component" value="Unassembled WGS sequence"/>
</dbReference>
<evidence type="ECO:0000256" key="1">
    <source>
        <dbReference type="SAM" id="MobiDB-lite"/>
    </source>
</evidence>
<feature type="domain" description="NodB homology" evidence="4">
    <location>
        <begin position="66"/>
        <end position="155"/>
    </location>
</feature>
<accession>E1ZRB1</accession>
<organism evidence="6">
    <name type="scientific">Chlorella variabilis</name>
    <name type="common">Green alga</name>
    <dbReference type="NCBI Taxonomy" id="554065"/>
    <lineage>
        <taxon>Eukaryota</taxon>
        <taxon>Viridiplantae</taxon>
        <taxon>Chlorophyta</taxon>
        <taxon>core chlorophytes</taxon>
        <taxon>Trebouxiophyceae</taxon>
        <taxon>Chlorellales</taxon>
        <taxon>Chlorellaceae</taxon>
        <taxon>Chlorella clade</taxon>
        <taxon>Chlorella</taxon>
    </lineage>
</organism>
<name>E1ZRB1_CHLVA</name>
<feature type="transmembrane region" description="Helical" evidence="2">
    <location>
        <begin position="423"/>
        <end position="445"/>
    </location>
</feature>
<dbReference type="OrthoDB" id="504708at2759"/>
<evidence type="ECO:0000256" key="3">
    <source>
        <dbReference type="SAM" id="SignalP"/>
    </source>
</evidence>
<dbReference type="eggNOG" id="ENOG502QVDW">
    <property type="taxonomic scope" value="Eukaryota"/>
</dbReference>
<feature type="compositionally biased region" description="Gly residues" evidence="1">
    <location>
        <begin position="368"/>
        <end position="378"/>
    </location>
</feature>
<evidence type="ECO:0000259" key="4">
    <source>
        <dbReference type="Pfam" id="PF01522"/>
    </source>
</evidence>
<keyword evidence="2" id="KW-1133">Transmembrane helix</keyword>
<dbReference type="InterPro" id="IPR052740">
    <property type="entry name" value="CE4"/>
</dbReference>
<dbReference type="InterPro" id="IPR011330">
    <property type="entry name" value="Glyco_hydro/deAcase_b/a-brl"/>
</dbReference>
<dbReference type="Gene3D" id="3.20.20.370">
    <property type="entry name" value="Glycoside hydrolase/deacetylase"/>
    <property type="match status" value="1"/>
</dbReference>
<feature type="signal peptide" evidence="3">
    <location>
        <begin position="1"/>
        <end position="15"/>
    </location>
</feature>
<dbReference type="KEGG" id="cvr:CHLNCDRAFT_139978"/>